<dbReference type="AlphaFoldDB" id="A0A5D0RQN4"/>
<feature type="coiled-coil region" evidence="1">
    <location>
        <begin position="21"/>
        <end position="48"/>
    </location>
</feature>
<gene>
    <name evidence="3" type="ORF">FVF75_03220</name>
</gene>
<keyword evidence="1" id="KW-0175">Coiled coil</keyword>
<dbReference type="InterPro" id="IPR037401">
    <property type="entry name" value="SnoaL-like"/>
</dbReference>
<reference evidence="3 4" key="1">
    <citation type="submission" date="2019-08" db="EMBL/GenBank/DDBJ databases">
        <title>Identification of a novel species of the genus Boseongicola.</title>
        <authorList>
            <person name="Zhang X.-Q."/>
        </authorList>
    </citation>
    <scope>NUCLEOTIDE SEQUENCE [LARGE SCALE GENOMIC DNA]</scope>
    <source>
        <strain evidence="3 4">HY14</strain>
    </source>
</reference>
<dbReference type="Pfam" id="PF13577">
    <property type="entry name" value="SnoaL_4"/>
    <property type="match status" value="1"/>
</dbReference>
<name>A0A5D0RQN4_9RHOB</name>
<keyword evidence="4" id="KW-1185">Reference proteome</keyword>
<organism evidence="3 4">
    <name type="scientific">Maritimibacter fusiformis</name>
    <dbReference type="NCBI Taxonomy" id="2603819"/>
    <lineage>
        <taxon>Bacteria</taxon>
        <taxon>Pseudomonadati</taxon>
        <taxon>Pseudomonadota</taxon>
        <taxon>Alphaproteobacteria</taxon>
        <taxon>Rhodobacterales</taxon>
        <taxon>Roseobacteraceae</taxon>
        <taxon>Maritimibacter</taxon>
    </lineage>
</organism>
<dbReference type="Proteomes" id="UP000322080">
    <property type="component" value="Unassembled WGS sequence"/>
</dbReference>
<accession>A0A5D0RQN4</accession>
<evidence type="ECO:0000256" key="1">
    <source>
        <dbReference type="SAM" id="Coils"/>
    </source>
</evidence>
<evidence type="ECO:0000313" key="4">
    <source>
        <dbReference type="Proteomes" id="UP000322080"/>
    </source>
</evidence>
<comment type="caution">
    <text evidence="3">The sequence shown here is derived from an EMBL/GenBank/DDBJ whole genome shotgun (WGS) entry which is preliminary data.</text>
</comment>
<proteinExistence type="predicted"/>
<dbReference type="InterPro" id="IPR032710">
    <property type="entry name" value="NTF2-like_dom_sf"/>
</dbReference>
<dbReference type="SUPFAM" id="SSF54427">
    <property type="entry name" value="NTF2-like"/>
    <property type="match status" value="1"/>
</dbReference>
<feature type="domain" description="SnoaL-like" evidence="2">
    <location>
        <begin position="36"/>
        <end position="159"/>
    </location>
</feature>
<protein>
    <submittedName>
        <fullName evidence="3">Nuclear transport factor 2 family protein</fullName>
    </submittedName>
</protein>
<sequence length="181" mass="19354">MAAGVPSPPLAHRRDRKDMADTDLTARLAALESRQRALEDELAIMRLIASYGPAVDTRNAQATAALWAEDGSYDFGGPRLDGAKAVGALVDLDTHRDFVARGCAHVLSLPLVTLDGDRATAICYSQVLVADGDGWRAARVSANRIHLARGAGGWRIITRETRLLDGSEAARALLSLEKEAP</sequence>
<evidence type="ECO:0000313" key="3">
    <source>
        <dbReference type="EMBL" id="TYB83205.1"/>
    </source>
</evidence>
<dbReference type="EMBL" id="VSIY01000003">
    <property type="protein sequence ID" value="TYB83205.1"/>
    <property type="molecule type" value="Genomic_DNA"/>
</dbReference>
<dbReference type="Gene3D" id="3.10.450.50">
    <property type="match status" value="1"/>
</dbReference>
<evidence type="ECO:0000259" key="2">
    <source>
        <dbReference type="Pfam" id="PF13577"/>
    </source>
</evidence>